<dbReference type="Proteomes" id="UP001595648">
    <property type="component" value="Unassembled WGS sequence"/>
</dbReference>
<accession>A0ABV7MGU7</accession>
<dbReference type="RefSeq" id="WP_378977017.1">
    <property type="nucleotide sequence ID" value="NZ_JBHRVD010000001.1"/>
</dbReference>
<evidence type="ECO:0000313" key="1">
    <source>
        <dbReference type="EMBL" id="MFC3320975.1"/>
    </source>
</evidence>
<protein>
    <submittedName>
        <fullName evidence="1">Uncharacterized protein</fullName>
    </submittedName>
</protein>
<reference evidence="2" key="1">
    <citation type="journal article" date="2019" name="Int. J. Syst. Evol. Microbiol.">
        <title>The Global Catalogue of Microorganisms (GCM) 10K type strain sequencing project: providing services to taxonomists for standard genome sequencing and annotation.</title>
        <authorList>
            <consortium name="The Broad Institute Genomics Platform"/>
            <consortium name="The Broad Institute Genome Sequencing Center for Infectious Disease"/>
            <person name="Wu L."/>
            <person name="Ma J."/>
        </authorList>
    </citation>
    <scope>NUCLEOTIDE SEQUENCE [LARGE SCALE GENOMIC DNA]</scope>
    <source>
        <strain evidence="2">ICMP 19515</strain>
    </source>
</reference>
<organism evidence="1 2">
    <name type="scientific">Mesorhizobium cantuariense</name>
    <dbReference type="NCBI Taxonomy" id="1300275"/>
    <lineage>
        <taxon>Bacteria</taxon>
        <taxon>Pseudomonadati</taxon>
        <taxon>Pseudomonadota</taxon>
        <taxon>Alphaproteobacteria</taxon>
        <taxon>Hyphomicrobiales</taxon>
        <taxon>Phyllobacteriaceae</taxon>
        <taxon>Mesorhizobium</taxon>
    </lineage>
</organism>
<proteinExistence type="predicted"/>
<keyword evidence="2" id="KW-1185">Reference proteome</keyword>
<dbReference type="EMBL" id="JBHRVD010000001">
    <property type="protein sequence ID" value="MFC3320975.1"/>
    <property type="molecule type" value="Genomic_DNA"/>
</dbReference>
<gene>
    <name evidence="1" type="ORF">ACFOJ9_04110</name>
</gene>
<comment type="caution">
    <text evidence="1">The sequence shown here is derived from an EMBL/GenBank/DDBJ whole genome shotgun (WGS) entry which is preliminary data.</text>
</comment>
<name>A0ABV7MGU7_9HYPH</name>
<evidence type="ECO:0000313" key="2">
    <source>
        <dbReference type="Proteomes" id="UP001595648"/>
    </source>
</evidence>
<sequence length="65" mass="7689">MRGMFCANAELRFNFDKTVFDDMLRVIKETRNELFHSKPIKDRKKVVEACERMRFSSISATMTPN</sequence>